<evidence type="ECO:0000256" key="3">
    <source>
        <dbReference type="ARBA" id="ARBA00022519"/>
    </source>
</evidence>
<feature type="transmembrane region" description="Helical" evidence="7">
    <location>
        <begin position="400"/>
        <end position="421"/>
    </location>
</feature>
<comment type="subcellular location">
    <subcellularLocation>
        <location evidence="1 7">Cell inner membrane</location>
        <topology evidence="1 7">Multi-pass membrane protein</topology>
    </subcellularLocation>
</comment>
<keyword evidence="2" id="KW-1003">Cell membrane</keyword>
<evidence type="ECO:0000256" key="4">
    <source>
        <dbReference type="ARBA" id="ARBA00022692"/>
    </source>
</evidence>
<protein>
    <recommendedName>
        <fullName evidence="7">TRAP transporter large permease protein</fullName>
    </recommendedName>
</protein>
<organism evidence="9 10">
    <name type="scientific">Scandinavium lactucae</name>
    <dbReference type="NCBI Taxonomy" id="3095028"/>
    <lineage>
        <taxon>Bacteria</taxon>
        <taxon>Pseudomonadati</taxon>
        <taxon>Pseudomonadota</taxon>
        <taxon>Gammaproteobacteria</taxon>
        <taxon>Enterobacterales</taxon>
        <taxon>Enterobacteriaceae</taxon>
        <taxon>Scandinavium</taxon>
    </lineage>
</organism>
<keyword evidence="6 7" id="KW-0472">Membrane</keyword>
<comment type="function">
    <text evidence="7">Part of the tripartite ATP-independent periplasmic (TRAP) transport system.</text>
</comment>
<evidence type="ECO:0000256" key="7">
    <source>
        <dbReference type="RuleBase" id="RU369079"/>
    </source>
</evidence>
<dbReference type="RefSeq" id="WP_319785540.1">
    <property type="nucleotide sequence ID" value="NZ_JAWXRD010000003.1"/>
</dbReference>
<dbReference type="PANTHER" id="PTHR33362">
    <property type="entry name" value="SIALIC ACID TRAP TRANSPORTER PERMEASE PROTEIN SIAT-RELATED"/>
    <property type="match status" value="1"/>
</dbReference>
<keyword evidence="10" id="KW-1185">Reference proteome</keyword>
<evidence type="ECO:0000256" key="1">
    <source>
        <dbReference type="ARBA" id="ARBA00004429"/>
    </source>
</evidence>
<dbReference type="EMBL" id="JAWXRD010000003">
    <property type="protein sequence ID" value="MDX6039498.1"/>
    <property type="molecule type" value="Genomic_DNA"/>
</dbReference>
<comment type="subunit">
    <text evidence="7">The complex comprises the extracytoplasmic solute receptor protein and the two transmembrane proteins.</text>
</comment>
<gene>
    <name evidence="9" type="ORF">SIK69_04725</name>
</gene>
<feature type="transmembrane region" description="Helical" evidence="7">
    <location>
        <begin position="168"/>
        <end position="193"/>
    </location>
</feature>
<dbReference type="Proteomes" id="UP001275664">
    <property type="component" value="Unassembled WGS sequence"/>
</dbReference>
<dbReference type="InterPro" id="IPR010656">
    <property type="entry name" value="DctM"/>
</dbReference>
<feature type="transmembrane region" description="Helical" evidence="7">
    <location>
        <begin position="213"/>
        <end position="236"/>
    </location>
</feature>
<dbReference type="Pfam" id="PF06808">
    <property type="entry name" value="DctM"/>
    <property type="match status" value="1"/>
</dbReference>
<sequence>MDAFILLFTLAILLAIGMPVAFAVGLSAVAGALWIDLPLEALMIQITSGVNKFTLLAIPFFILAGAIMAEGGIARRLVNFAYLFVGFIRGGLSLVNIVASTFFGAISGSSVADTASIGSVMIPEMEKKGYPREYAAAVTASGSVQAILIPPSHNSVIYSLAAGGTVSIATLFIAGVLPGLLLGVSLMVMCLCFAHKRGYPKGEVIPFKQAVKIFLDALWGLMTVVIILGGILSGIFTATESAAVACLWAFFVTMFIYRDYQWSELPKLMYRTVKTVSIVMILIGFAAAFGAVMTYMQLPVRITEFFTTLSSNKYVILMYLNIMLLLIGTLMDMAPIILILTPVLLPVTNALGIDPVHFGMIMMVNLGIGLITPPVGSVLFVASAVSKQKIETVVRAMLPFYGVLLIVLAMVTYIPAISLWLPHVLGM</sequence>
<proteinExistence type="inferred from homology"/>
<feature type="domain" description="TRAP C4-dicarboxylate transport system permease DctM subunit" evidence="8">
    <location>
        <begin position="8"/>
        <end position="417"/>
    </location>
</feature>
<comment type="caution">
    <text evidence="9">The sequence shown here is derived from an EMBL/GenBank/DDBJ whole genome shotgun (WGS) entry which is preliminary data.</text>
</comment>
<evidence type="ECO:0000259" key="8">
    <source>
        <dbReference type="Pfam" id="PF06808"/>
    </source>
</evidence>
<evidence type="ECO:0000256" key="2">
    <source>
        <dbReference type="ARBA" id="ARBA00022475"/>
    </source>
</evidence>
<keyword evidence="3 7" id="KW-0997">Cell inner membrane</keyword>
<evidence type="ECO:0000313" key="10">
    <source>
        <dbReference type="Proteomes" id="UP001275664"/>
    </source>
</evidence>
<feature type="transmembrane region" description="Helical" evidence="7">
    <location>
        <begin position="316"/>
        <end position="345"/>
    </location>
</feature>
<comment type="similarity">
    <text evidence="7">Belongs to the TRAP transporter large permease family.</text>
</comment>
<evidence type="ECO:0000256" key="6">
    <source>
        <dbReference type="ARBA" id="ARBA00023136"/>
    </source>
</evidence>
<feature type="transmembrane region" description="Helical" evidence="7">
    <location>
        <begin position="42"/>
        <end position="68"/>
    </location>
</feature>
<feature type="transmembrane region" description="Helical" evidence="7">
    <location>
        <begin position="272"/>
        <end position="296"/>
    </location>
</feature>
<name>A0ABU4QJN2_9ENTR</name>
<feature type="transmembrane region" description="Helical" evidence="7">
    <location>
        <begin position="357"/>
        <end position="380"/>
    </location>
</feature>
<dbReference type="InterPro" id="IPR004681">
    <property type="entry name" value="TRAP_DctM"/>
</dbReference>
<keyword evidence="5 7" id="KW-1133">Transmembrane helix</keyword>
<dbReference type="PANTHER" id="PTHR33362:SF2">
    <property type="entry name" value="TRAP TRANSPORTER LARGE PERMEASE PROTEIN"/>
    <property type="match status" value="1"/>
</dbReference>
<feature type="transmembrane region" description="Helical" evidence="7">
    <location>
        <begin position="242"/>
        <end position="260"/>
    </location>
</feature>
<keyword evidence="4 7" id="KW-0812">Transmembrane</keyword>
<dbReference type="PIRSF" id="PIRSF006066">
    <property type="entry name" value="HI0050"/>
    <property type="match status" value="1"/>
</dbReference>
<evidence type="ECO:0000256" key="5">
    <source>
        <dbReference type="ARBA" id="ARBA00022989"/>
    </source>
</evidence>
<feature type="transmembrane region" description="Helical" evidence="7">
    <location>
        <begin position="80"/>
        <end position="106"/>
    </location>
</feature>
<reference evidence="9 10" key="1">
    <citation type="submission" date="2023-11" db="EMBL/GenBank/DDBJ databases">
        <title>Scandinavium wanjuensis sp. nov., isolated from lettuce South Korea.</title>
        <authorList>
            <person name="Park J."/>
            <person name="Park S."/>
            <person name="Oh K.K."/>
            <person name="Cho G.S."/>
            <person name="Franz C.M.A.P."/>
        </authorList>
    </citation>
    <scope>NUCLEOTIDE SEQUENCE [LARGE SCALE GENOMIC DNA]</scope>
    <source>
        <strain evidence="9 10">V105_6</strain>
    </source>
</reference>
<keyword evidence="7" id="KW-0813">Transport</keyword>
<accession>A0ABU4QJN2</accession>
<dbReference type="NCBIfam" id="TIGR00786">
    <property type="entry name" value="dctM"/>
    <property type="match status" value="1"/>
</dbReference>
<evidence type="ECO:0000313" key="9">
    <source>
        <dbReference type="EMBL" id="MDX6039498.1"/>
    </source>
</evidence>
<comment type="caution">
    <text evidence="7">Lacks conserved residue(s) required for the propagation of feature annotation.</text>
</comment>